<dbReference type="Gene3D" id="3.40.228.10">
    <property type="entry name" value="Dimethylsulfoxide Reductase, domain 2"/>
    <property type="match status" value="1"/>
</dbReference>
<dbReference type="GO" id="GO:0051539">
    <property type="term" value="F:4 iron, 4 sulfur cluster binding"/>
    <property type="evidence" value="ECO:0007669"/>
    <property type="project" value="InterPro"/>
</dbReference>
<keyword evidence="3" id="KW-0411">Iron-sulfur</keyword>
<dbReference type="InterPro" id="IPR009010">
    <property type="entry name" value="Asp_de-COase-like_dom_sf"/>
</dbReference>
<evidence type="ECO:0000259" key="5">
    <source>
        <dbReference type="Pfam" id="PF01568"/>
    </source>
</evidence>
<feature type="domain" description="Molybdopterin oxidoreductase" evidence="4">
    <location>
        <begin position="115"/>
        <end position="558"/>
    </location>
</feature>
<name>A0A455T5N5_9CHLR</name>
<dbReference type="GO" id="GO:0030151">
    <property type="term" value="F:molybdenum ion binding"/>
    <property type="evidence" value="ECO:0007669"/>
    <property type="project" value="InterPro"/>
</dbReference>
<dbReference type="NCBIfam" id="TIGR01701">
    <property type="entry name" value="Fdhalpha-like"/>
    <property type="match status" value="1"/>
</dbReference>
<keyword evidence="2" id="KW-0408">Iron</keyword>
<proteinExistence type="predicted"/>
<dbReference type="InterPro" id="IPR010046">
    <property type="entry name" value="Mopterin_OxRdtse_a_bac"/>
</dbReference>
<dbReference type="Pfam" id="PF00384">
    <property type="entry name" value="Molybdopterin"/>
    <property type="match status" value="1"/>
</dbReference>
<dbReference type="EMBL" id="AP019377">
    <property type="protein sequence ID" value="BBH95418.1"/>
    <property type="molecule type" value="Genomic_DNA"/>
</dbReference>
<evidence type="ECO:0000256" key="2">
    <source>
        <dbReference type="ARBA" id="ARBA00023004"/>
    </source>
</evidence>
<organism evidence="6">
    <name type="scientific">Thermogemmatispora argillosa</name>
    <dbReference type="NCBI Taxonomy" id="2045280"/>
    <lineage>
        <taxon>Bacteria</taxon>
        <taxon>Bacillati</taxon>
        <taxon>Chloroflexota</taxon>
        <taxon>Ktedonobacteria</taxon>
        <taxon>Thermogemmatisporales</taxon>
        <taxon>Thermogemmatisporaceae</taxon>
        <taxon>Thermogemmatispora</taxon>
    </lineage>
</organism>
<dbReference type="Gene3D" id="3.40.50.740">
    <property type="match status" value="1"/>
</dbReference>
<dbReference type="Gene3D" id="2.40.40.20">
    <property type="match status" value="1"/>
</dbReference>
<protein>
    <submittedName>
        <fullName evidence="6">Formate dehydrogenase</fullName>
    </submittedName>
</protein>
<gene>
    <name evidence="6" type="ORF">KTA_36170</name>
</gene>
<evidence type="ECO:0000256" key="3">
    <source>
        <dbReference type="ARBA" id="ARBA00023014"/>
    </source>
</evidence>
<dbReference type="SUPFAM" id="SSF50692">
    <property type="entry name" value="ADC-like"/>
    <property type="match status" value="1"/>
</dbReference>
<sequence length="763" mass="85254">MAVSKLLSPRLWASWKPFGLGERKPHHFTEIARTVWQNRRHPLYAWRILTRGCCDGCALGTYGMRDWTMDGIHLCTIRLNLLQLNTMGAMPWERLVNDLEGLKQLSSPQLRQLGRLPYPMVRHRGDRGFRRVSWDEALDLIAERIRATRPDRLAFYLTSRGITNEVYYVAQKVARFLGTNNIDNAARVCHSPSTVALKQTLGVGASSVSYKDWIGTDLLILLGSDIANNQPVTTKYLYYAKKAGTRIVVINPYKEPGLTRYWVPSVPESAVMGTKLMDDFFQVSTGGDIAFLNGTLKYLIEQGWVDHDFIARHTTGWPELQAELAHQDWETLERYSGLPRAEMRRFAELIHQARSGILIWSMGLTQHTFGVQNVKAVVNLALSQGWVGKEHCGVVPIRGHSGVQGGAEVGAVPDLLPGGASVNNPADVERFSQLWGFEVPEGAGLRAVQMIDAAYDGDLDVLYCSGGNFLEVLPDPDYVRQALERIPLRVHQDIFVTSQMLVDPADTVVLLPAQTRYEQPGGGTETSTERRIIFTPEIPGPRIGEARCEWEIFQEVAARVYPERRDRIIFPNAQAIREEIARVMPLYAGIERLRKPGDQVQYGGRVLYRDGQFKTPDGKAHFSVLRPPELNLPEGRFILSTRRGKQFNSLIYGKKDTMSGAPRDSLFMSAVDAAALGLRHGDRVLVKSDNGQSMPCRIYIDEIKPRNVQAFWPECNVLIRRRVCDTAAGMPDYNAIVEIVPLTSPALATSGAGQPSSHVAASQ</sequence>
<dbReference type="PANTHER" id="PTHR43105:SF4">
    <property type="entry name" value="PROTEIN YDEP"/>
    <property type="match status" value="1"/>
</dbReference>
<dbReference type="InterPro" id="IPR006656">
    <property type="entry name" value="Mopterin_OxRdtase"/>
</dbReference>
<keyword evidence="1" id="KW-0479">Metal-binding</keyword>
<dbReference type="InterPro" id="IPR050123">
    <property type="entry name" value="Prok_molybdopt-oxidoreductase"/>
</dbReference>
<dbReference type="SUPFAM" id="SSF53706">
    <property type="entry name" value="Formate dehydrogenase/DMSO reductase, domains 1-3"/>
    <property type="match status" value="1"/>
</dbReference>
<accession>A0A455T5N5</accession>
<dbReference type="AlphaFoldDB" id="A0A455T5N5"/>
<reference evidence="6" key="1">
    <citation type="submission" date="2018-12" db="EMBL/GenBank/DDBJ databases">
        <title>Novel natural products biosynthetic potential of the class Ktedonobacteria.</title>
        <authorList>
            <person name="Zheng Y."/>
            <person name="Saitou A."/>
            <person name="Wang C.M."/>
            <person name="Toyoda A."/>
            <person name="Minakuchi Y."/>
            <person name="Sekiguchi Y."/>
            <person name="Ueda K."/>
            <person name="Takano H."/>
            <person name="Sakai Y."/>
            <person name="Yokota A."/>
            <person name="Yabe S."/>
        </authorList>
    </citation>
    <scope>NUCLEOTIDE SEQUENCE</scope>
    <source>
        <strain evidence="6">A3-2</strain>
    </source>
</reference>
<evidence type="ECO:0000313" key="6">
    <source>
        <dbReference type="EMBL" id="BBH95418.1"/>
    </source>
</evidence>
<evidence type="ECO:0000259" key="4">
    <source>
        <dbReference type="Pfam" id="PF00384"/>
    </source>
</evidence>
<dbReference type="PANTHER" id="PTHR43105">
    <property type="entry name" value="RESPIRATORY NITRATE REDUCTASE"/>
    <property type="match status" value="1"/>
</dbReference>
<dbReference type="Pfam" id="PF01568">
    <property type="entry name" value="Molydop_binding"/>
    <property type="match status" value="1"/>
</dbReference>
<dbReference type="InterPro" id="IPR006657">
    <property type="entry name" value="MoPterin_dinucl-bd_dom"/>
</dbReference>
<feature type="domain" description="Molybdopterin dinucleotide-binding" evidence="5">
    <location>
        <begin position="640"/>
        <end position="735"/>
    </location>
</feature>
<dbReference type="GO" id="GO:0016020">
    <property type="term" value="C:membrane"/>
    <property type="evidence" value="ECO:0007669"/>
    <property type="project" value="TreeGrafter"/>
</dbReference>
<evidence type="ECO:0000256" key="1">
    <source>
        <dbReference type="ARBA" id="ARBA00022723"/>
    </source>
</evidence>
<dbReference type="GO" id="GO:0043546">
    <property type="term" value="F:molybdopterin cofactor binding"/>
    <property type="evidence" value="ECO:0007669"/>
    <property type="project" value="InterPro"/>
</dbReference>
<dbReference type="PIRSF" id="PIRSF000144">
    <property type="entry name" value="CbbBc"/>
    <property type="match status" value="1"/>
</dbReference>
<dbReference type="GO" id="GO:0008863">
    <property type="term" value="F:formate dehydrogenase (NAD+) activity"/>
    <property type="evidence" value="ECO:0007669"/>
    <property type="project" value="InterPro"/>
</dbReference>